<dbReference type="InterPro" id="IPR024982">
    <property type="entry name" value="Rax2-like_C"/>
</dbReference>
<feature type="signal peptide" evidence="1">
    <location>
        <begin position="1"/>
        <end position="24"/>
    </location>
</feature>
<dbReference type="AlphaFoldDB" id="A0A1Q8V6D0"/>
<evidence type="ECO:0000313" key="4">
    <source>
        <dbReference type="Proteomes" id="UP000186857"/>
    </source>
</evidence>
<dbReference type="Proteomes" id="UP000186857">
    <property type="component" value="Unassembled WGS sequence"/>
</dbReference>
<name>A0A1Q8V6D0_9ACTO</name>
<dbReference type="PANTHER" id="PTHR31778">
    <property type="entry name" value="BUD SITE SELECTION PROTEIN RAX2"/>
    <property type="match status" value="1"/>
</dbReference>
<dbReference type="SUPFAM" id="SSF50998">
    <property type="entry name" value="Quinoprotein alcohol dehydrogenase-like"/>
    <property type="match status" value="1"/>
</dbReference>
<reference evidence="3 4" key="1">
    <citation type="submission" date="2016-12" db="EMBL/GenBank/DDBJ databases">
        <title>Genomic Comparison of strains in the 'Actinomyces naeslundii' Group.</title>
        <authorList>
            <person name="Mughal S.R."/>
            <person name="Do T."/>
            <person name="Gilbert S.C."/>
            <person name="Witherden E.A."/>
            <person name="Didelot X."/>
            <person name="Beighton D."/>
        </authorList>
    </citation>
    <scope>NUCLEOTIDE SEQUENCE [LARGE SCALE GENOMIC DNA]</scope>
    <source>
        <strain evidence="3 4">CCUG 33920</strain>
    </source>
</reference>
<dbReference type="EMBL" id="MSKJ01000023">
    <property type="protein sequence ID" value="OLO43656.1"/>
    <property type="molecule type" value="Genomic_DNA"/>
</dbReference>
<evidence type="ECO:0000259" key="2">
    <source>
        <dbReference type="Pfam" id="PF12768"/>
    </source>
</evidence>
<evidence type="ECO:0000256" key="1">
    <source>
        <dbReference type="SAM" id="SignalP"/>
    </source>
</evidence>
<proteinExistence type="predicted"/>
<organism evidence="3 4">
    <name type="scientific">Actinomyces oris</name>
    <dbReference type="NCBI Taxonomy" id="544580"/>
    <lineage>
        <taxon>Bacteria</taxon>
        <taxon>Bacillati</taxon>
        <taxon>Actinomycetota</taxon>
        <taxon>Actinomycetes</taxon>
        <taxon>Actinomycetales</taxon>
        <taxon>Actinomycetaceae</taxon>
        <taxon>Actinomyces</taxon>
    </lineage>
</organism>
<dbReference type="Gene3D" id="2.130.10.10">
    <property type="entry name" value="YVTN repeat-like/Quinoprotein amine dehydrogenase"/>
    <property type="match status" value="1"/>
</dbReference>
<dbReference type="GO" id="GO:1902929">
    <property type="term" value="C:plasma membrane of growing cell tip"/>
    <property type="evidence" value="ECO:0007669"/>
    <property type="project" value="TreeGrafter"/>
</dbReference>
<feature type="chain" id="PRO_5012209460" description="Rax2-like C-terminal domain-containing protein" evidence="1">
    <location>
        <begin position="25"/>
        <end position="322"/>
    </location>
</feature>
<dbReference type="InterPro" id="IPR015943">
    <property type="entry name" value="WD40/YVTN_repeat-like_dom_sf"/>
</dbReference>
<feature type="domain" description="Rax2-like C-terminal" evidence="2">
    <location>
        <begin position="84"/>
        <end position="228"/>
    </location>
</feature>
<evidence type="ECO:0000313" key="3">
    <source>
        <dbReference type="EMBL" id="OLO43656.1"/>
    </source>
</evidence>
<comment type="caution">
    <text evidence="3">The sequence shown here is derived from an EMBL/GenBank/DDBJ whole genome shotgun (WGS) entry which is preliminary data.</text>
</comment>
<dbReference type="Pfam" id="PF12768">
    <property type="entry name" value="Rax2"/>
    <property type="match status" value="1"/>
</dbReference>
<gene>
    <name evidence="3" type="ORF">BKH29_09665</name>
</gene>
<dbReference type="PANTHER" id="PTHR31778:SF2">
    <property type="entry name" value="BUD SITE SELECTION PROTEIN RAX2"/>
    <property type="match status" value="1"/>
</dbReference>
<protein>
    <recommendedName>
        <fullName evidence="2">Rax2-like C-terminal domain-containing protein</fullName>
    </recommendedName>
</protein>
<accession>A0A1Q8V6D0</accession>
<sequence length="322" mass="33469">MALATLPLALGALATPGLTPQAIAAQGQTALASPQPLPTAQINGVVWDQTIVGNVVYVVGEFDQARPAGSPDKQNESPRSNAMAYDITTGEMLDWAPQLNAAANAIEASPDGSTLYIGGKFTSVNGQPASHLAAVDTAGQYKPLNGGTPGGAVSPNGTVRDLELSPDGSTLYMAGLFTQVNDLERLRAAALDLKTQQVTSFAPRVDDESEVRTITVAADGSAIAIGGSFKTVEGSSDAYGMAILEKDGALRHTNLAKDIRNAGSMSGIMSMKSDSKGLYGTAYSMEGFFEGMFRADWSTGDINLMADCHGDSYDVLPTNDVI</sequence>
<feature type="non-terminal residue" evidence="3">
    <location>
        <position position="322"/>
    </location>
</feature>
<dbReference type="InterPro" id="IPR011047">
    <property type="entry name" value="Quinoprotein_ADH-like_sf"/>
</dbReference>
<keyword evidence="1" id="KW-0732">Signal</keyword>